<dbReference type="Proteomes" id="UP000007800">
    <property type="component" value="Unassembled WGS sequence"/>
</dbReference>
<evidence type="ECO:0000313" key="1">
    <source>
        <dbReference type="EMBL" id="EEQ97116.1"/>
    </source>
</evidence>
<dbReference type="GeneID" id="9053441"/>
<dbReference type="InParanoid" id="C5M1M3"/>
<sequence>MESNYCEKVADVGESNNGVMVRQQLTSLGYGIDKMKKVVNRCGDSSDQMLSQLLAVTWPEEKALYMLTTC</sequence>
<protein>
    <submittedName>
        <fullName evidence="1">Uncharacterized protein</fullName>
    </submittedName>
</protein>
<gene>
    <name evidence="1" type="ORF">Pmar_PMAR008517</name>
</gene>
<organism evidence="2">
    <name type="scientific">Perkinsus marinus (strain ATCC 50983 / TXsc)</name>
    <dbReference type="NCBI Taxonomy" id="423536"/>
    <lineage>
        <taxon>Eukaryota</taxon>
        <taxon>Sar</taxon>
        <taxon>Alveolata</taxon>
        <taxon>Perkinsozoa</taxon>
        <taxon>Perkinsea</taxon>
        <taxon>Perkinsida</taxon>
        <taxon>Perkinsidae</taxon>
        <taxon>Perkinsus</taxon>
    </lineage>
</organism>
<dbReference type="AlphaFoldDB" id="C5M1M3"/>
<dbReference type="RefSeq" id="XP_002764399.1">
    <property type="nucleotide sequence ID" value="XM_002764353.1"/>
</dbReference>
<name>C5M1M3_PERM5</name>
<evidence type="ECO:0000313" key="2">
    <source>
        <dbReference type="Proteomes" id="UP000007800"/>
    </source>
</evidence>
<reference evidence="1 2" key="1">
    <citation type="submission" date="2008-07" db="EMBL/GenBank/DDBJ databases">
        <authorList>
            <person name="El-Sayed N."/>
            <person name="Caler E."/>
            <person name="Inman J."/>
            <person name="Amedeo P."/>
            <person name="Hass B."/>
            <person name="Wortman J."/>
        </authorList>
    </citation>
    <scope>NUCLEOTIDE SEQUENCE [LARGE SCALE GENOMIC DNA]</scope>
    <source>
        <strain evidence="2">ATCC 50983 / TXsc</strain>
    </source>
</reference>
<proteinExistence type="predicted"/>
<dbReference type="EMBL" id="GG687560">
    <property type="protein sequence ID" value="EEQ97116.1"/>
    <property type="molecule type" value="Genomic_DNA"/>
</dbReference>
<keyword evidence="2" id="KW-1185">Reference proteome</keyword>
<accession>C5M1M3</accession>